<sequence>MSQRLDKGKGWQIEPLQYPEAAPCVNQNDLRLEVHRYWSSQNCRHPVVEEVAIEILDLVKDLPLVRPNNSRILKIAPSYESGEFHESYLFQDIIALAADEMSVANLGRSDRVSISHVLANFAGKDKLTKDDAYYLIVELEPKALSSGFRDLEFDWADHSSLGTIFDLCIPPAFTLPHTDGMGSLMRIGHLSGVYKGSELRWFLERLESPELVLFNGNITVDLPPYTIHACLSLTQSSHIGQYFCHSDGFGTARLVNCPFPKRWGWLVDYWQGQQREWRKLEGEIGEGLEGEASRRQLKDAMAYHKKWNSQSVAEFEIWKDVILDKDGNSWKRIAQLEQDVTKKKEMIKWIRDLYWACKHVKKPDFTE</sequence>
<accession>A0ACC1TH89</accession>
<evidence type="ECO:0000313" key="2">
    <source>
        <dbReference type="Proteomes" id="UP001163835"/>
    </source>
</evidence>
<gene>
    <name evidence="1" type="ORF">F5876DRAFT_83838</name>
</gene>
<dbReference type="EMBL" id="MU796343">
    <property type="protein sequence ID" value="KAJ3804072.1"/>
    <property type="molecule type" value="Genomic_DNA"/>
</dbReference>
<dbReference type="Proteomes" id="UP001163835">
    <property type="component" value="Unassembled WGS sequence"/>
</dbReference>
<reference evidence="1" key="1">
    <citation type="submission" date="2022-09" db="EMBL/GenBank/DDBJ databases">
        <title>A Global Phylogenomic Analysis of the Shiitake Genus Lentinula.</title>
        <authorList>
            <consortium name="DOE Joint Genome Institute"/>
            <person name="Sierra-Patev S."/>
            <person name="Min B."/>
            <person name="Naranjo-Ortiz M."/>
            <person name="Looney B."/>
            <person name="Konkel Z."/>
            <person name="Slot J.C."/>
            <person name="Sakamoto Y."/>
            <person name="Steenwyk J.L."/>
            <person name="Rokas A."/>
            <person name="Carro J."/>
            <person name="Camarero S."/>
            <person name="Ferreira P."/>
            <person name="Molpeceres G."/>
            <person name="Ruiz-Duenas F.J."/>
            <person name="Serrano A."/>
            <person name="Henrissat B."/>
            <person name="Drula E."/>
            <person name="Hughes K.W."/>
            <person name="Mata J.L."/>
            <person name="Ishikawa N.K."/>
            <person name="Vargas-Isla R."/>
            <person name="Ushijima S."/>
            <person name="Smith C.A."/>
            <person name="Ahrendt S."/>
            <person name="Andreopoulos W."/>
            <person name="He G."/>
            <person name="Labutti K."/>
            <person name="Lipzen A."/>
            <person name="Ng V."/>
            <person name="Riley R."/>
            <person name="Sandor L."/>
            <person name="Barry K."/>
            <person name="Martinez A.T."/>
            <person name="Xiao Y."/>
            <person name="Gibbons J.G."/>
            <person name="Terashima K."/>
            <person name="Grigoriev I.V."/>
            <person name="Hibbett D.S."/>
        </authorList>
    </citation>
    <scope>NUCLEOTIDE SEQUENCE</scope>
    <source>
        <strain evidence="1">TMI1499</strain>
    </source>
</reference>
<keyword evidence="2" id="KW-1185">Reference proteome</keyword>
<organism evidence="1 2">
    <name type="scientific">Lentinula aff. lateritia</name>
    <dbReference type="NCBI Taxonomy" id="2804960"/>
    <lineage>
        <taxon>Eukaryota</taxon>
        <taxon>Fungi</taxon>
        <taxon>Dikarya</taxon>
        <taxon>Basidiomycota</taxon>
        <taxon>Agaricomycotina</taxon>
        <taxon>Agaricomycetes</taxon>
        <taxon>Agaricomycetidae</taxon>
        <taxon>Agaricales</taxon>
        <taxon>Marasmiineae</taxon>
        <taxon>Omphalotaceae</taxon>
        <taxon>Lentinula</taxon>
    </lineage>
</organism>
<evidence type="ECO:0000313" key="1">
    <source>
        <dbReference type="EMBL" id="KAJ3804072.1"/>
    </source>
</evidence>
<protein>
    <submittedName>
        <fullName evidence="1">Uncharacterized protein</fullName>
    </submittedName>
</protein>
<proteinExistence type="predicted"/>
<comment type="caution">
    <text evidence="1">The sequence shown here is derived from an EMBL/GenBank/DDBJ whole genome shotgun (WGS) entry which is preliminary data.</text>
</comment>
<name>A0ACC1TH89_9AGAR</name>